<feature type="compositionally biased region" description="Basic and acidic residues" evidence="1">
    <location>
        <begin position="34"/>
        <end position="61"/>
    </location>
</feature>
<reference evidence="2" key="1">
    <citation type="journal article" date="2022" name="bioRxiv">
        <title>Sequencing and chromosome-scale assembly of the giantPleurodeles waltlgenome.</title>
        <authorList>
            <person name="Brown T."/>
            <person name="Elewa A."/>
            <person name="Iarovenko S."/>
            <person name="Subramanian E."/>
            <person name="Araus A.J."/>
            <person name="Petzold A."/>
            <person name="Susuki M."/>
            <person name="Suzuki K.-i.T."/>
            <person name="Hayashi T."/>
            <person name="Toyoda A."/>
            <person name="Oliveira C."/>
            <person name="Osipova E."/>
            <person name="Leigh N.D."/>
            <person name="Simon A."/>
            <person name="Yun M.H."/>
        </authorList>
    </citation>
    <scope>NUCLEOTIDE SEQUENCE</scope>
    <source>
        <strain evidence="2">20211129_DDA</strain>
        <tissue evidence="2">Liver</tissue>
    </source>
</reference>
<proteinExistence type="predicted"/>
<evidence type="ECO:0000313" key="3">
    <source>
        <dbReference type="Proteomes" id="UP001066276"/>
    </source>
</evidence>
<feature type="region of interest" description="Disordered" evidence="1">
    <location>
        <begin position="1"/>
        <end position="90"/>
    </location>
</feature>
<dbReference type="EMBL" id="JANPWB010000009">
    <property type="protein sequence ID" value="KAJ1153322.1"/>
    <property type="molecule type" value="Genomic_DNA"/>
</dbReference>
<feature type="compositionally biased region" description="Basic residues" evidence="1">
    <location>
        <begin position="1"/>
        <end position="10"/>
    </location>
</feature>
<feature type="compositionally biased region" description="Polar residues" evidence="1">
    <location>
        <begin position="81"/>
        <end position="90"/>
    </location>
</feature>
<comment type="caution">
    <text evidence="2">The sequence shown here is derived from an EMBL/GenBank/DDBJ whole genome shotgun (WGS) entry which is preliminary data.</text>
</comment>
<evidence type="ECO:0000256" key="1">
    <source>
        <dbReference type="SAM" id="MobiDB-lite"/>
    </source>
</evidence>
<organism evidence="2 3">
    <name type="scientific">Pleurodeles waltl</name>
    <name type="common">Iberian ribbed newt</name>
    <dbReference type="NCBI Taxonomy" id="8319"/>
    <lineage>
        <taxon>Eukaryota</taxon>
        <taxon>Metazoa</taxon>
        <taxon>Chordata</taxon>
        <taxon>Craniata</taxon>
        <taxon>Vertebrata</taxon>
        <taxon>Euteleostomi</taxon>
        <taxon>Amphibia</taxon>
        <taxon>Batrachia</taxon>
        <taxon>Caudata</taxon>
        <taxon>Salamandroidea</taxon>
        <taxon>Salamandridae</taxon>
        <taxon>Pleurodelinae</taxon>
        <taxon>Pleurodeles</taxon>
    </lineage>
</organism>
<evidence type="ECO:0000313" key="2">
    <source>
        <dbReference type="EMBL" id="KAJ1153322.1"/>
    </source>
</evidence>
<name>A0AAV7RNJ9_PLEWA</name>
<gene>
    <name evidence="2" type="ORF">NDU88_006083</name>
</gene>
<accession>A0AAV7RNJ9</accession>
<dbReference type="AlphaFoldDB" id="A0AAV7RNJ9"/>
<keyword evidence="3" id="KW-1185">Reference proteome</keyword>
<dbReference type="Proteomes" id="UP001066276">
    <property type="component" value="Chromosome 5"/>
</dbReference>
<protein>
    <submittedName>
        <fullName evidence="2">Uncharacterized protein</fullName>
    </submittedName>
</protein>
<sequence>MPGAGPRKKCPGGTARLPVFEEEEAGPFSNAPCRETECSVRTTEEDGNAKEGGNERDENTARRWRKAESSSSSFPRRCGDSGSQGRATSR</sequence>